<comment type="caution">
    <text evidence="2">The sequence shown here is derived from an EMBL/GenBank/DDBJ whole genome shotgun (WGS) entry which is preliminary data.</text>
</comment>
<sequence>MGKKAKSRKTFSDGDDISQPPSSRSVVVQLHPDSHDHETPWTMPVLNVGGDMSDSMDKRMAIKTRSESSTSLDPPPYVPNRSELLDKGALDREN</sequence>
<organism evidence="2 4">
    <name type="scientific">Purpureocillium lilacinum</name>
    <name type="common">Paecilomyces lilacinus</name>
    <dbReference type="NCBI Taxonomy" id="33203"/>
    <lineage>
        <taxon>Eukaryota</taxon>
        <taxon>Fungi</taxon>
        <taxon>Dikarya</taxon>
        <taxon>Ascomycota</taxon>
        <taxon>Pezizomycotina</taxon>
        <taxon>Sordariomycetes</taxon>
        <taxon>Hypocreomycetidae</taxon>
        <taxon>Hypocreales</taxon>
        <taxon>Ophiocordycipitaceae</taxon>
        <taxon>Purpureocillium</taxon>
    </lineage>
</organism>
<protein>
    <submittedName>
        <fullName evidence="2">Uncharacterized protein</fullName>
    </submittedName>
</protein>
<reference evidence="2 4" key="1">
    <citation type="submission" date="2016-02" db="EMBL/GenBank/DDBJ databases">
        <title>Biosynthesis of antibiotic leucinostatins and their inhibition on Phytophthora in bio-control Purpureocillium lilacinum.</title>
        <authorList>
            <person name="Wang G."/>
            <person name="Liu Z."/>
            <person name="Lin R."/>
            <person name="Li E."/>
            <person name="Mao Z."/>
            <person name="Ling J."/>
            <person name="Yin W."/>
            <person name="Xie B."/>
        </authorList>
    </citation>
    <scope>NUCLEOTIDE SEQUENCE [LARGE SCALE GENOMIC DNA]</scope>
    <source>
        <strain evidence="3">PLBJ-1</strain>
        <strain evidence="2">PLFJ-1</strain>
    </source>
</reference>
<dbReference type="Proteomes" id="UP000078340">
    <property type="component" value="Unassembled WGS sequence"/>
</dbReference>
<dbReference type="AlphaFoldDB" id="A0A179GER9"/>
<dbReference type="Proteomes" id="UP000078240">
    <property type="component" value="Unassembled WGS sequence"/>
</dbReference>
<proteinExistence type="predicted"/>
<gene>
    <name evidence="3" type="ORF">VFPBJ_06290</name>
    <name evidence="2" type="ORF">VFPFJ_10714</name>
</gene>
<evidence type="ECO:0000313" key="3">
    <source>
        <dbReference type="EMBL" id="OAQ80705.1"/>
    </source>
</evidence>
<dbReference type="EMBL" id="LSBH01000004">
    <property type="protein sequence ID" value="OAQ80705.1"/>
    <property type="molecule type" value="Genomic_DNA"/>
</dbReference>
<feature type="compositionally biased region" description="Basic and acidic residues" evidence="1">
    <location>
        <begin position="83"/>
        <end position="94"/>
    </location>
</feature>
<feature type="compositionally biased region" description="Low complexity" evidence="1">
    <location>
        <begin position="18"/>
        <end position="29"/>
    </location>
</feature>
<evidence type="ECO:0000256" key="1">
    <source>
        <dbReference type="SAM" id="MobiDB-lite"/>
    </source>
</evidence>
<feature type="region of interest" description="Disordered" evidence="1">
    <location>
        <begin position="1"/>
        <end position="94"/>
    </location>
</feature>
<feature type="compositionally biased region" description="Basic and acidic residues" evidence="1">
    <location>
        <begin position="55"/>
        <end position="66"/>
    </location>
</feature>
<evidence type="ECO:0000313" key="2">
    <source>
        <dbReference type="EMBL" id="OAQ75950.1"/>
    </source>
</evidence>
<evidence type="ECO:0000313" key="4">
    <source>
        <dbReference type="Proteomes" id="UP000078340"/>
    </source>
</evidence>
<accession>A0A179GER9</accession>
<dbReference type="EMBL" id="LSBI01000015">
    <property type="protein sequence ID" value="OAQ75950.1"/>
    <property type="molecule type" value="Genomic_DNA"/>
</dbReference>
<name>A0A179GER9_PURLI</name>